<dbReference type="EMBL" id="JAANQT010000054">
    <property type="protein sequence ID" value="KAG1315272.1"/>
    <property type="molecule type" value="Genomic_DNA"/>
</dbReference>
<reference evidence="2" key="1">
    <citation type="journal article" date="2020" name="Microb. Genom.">
        <title>Genetic diversity of clinical and environmental Mucorales isolates obtained from an investigation of mucormycosis cases among solid organ transplant recipients.</title>
        <authorList>
            <person name="Nguyen M.H."/>
            <person name="Kaul D."/>
            <person name="Muto C."/>
            <person name="Cheng S.J."/>
            <person name="Richter R.A."/>
            <person name="Bruno V.M."/>
            <person name="Liu G."/>
            <person name="Beyhan S."/>
            <person name="Sundermann A.J."/>
            <person name="Mounaud S."/>
            <person name="Pasculle A.W."/>
            <person name="Nierman W.C."/>
            <person name="Driscoll E."/>
            <person name="Cumbie R."/>
            <person name="Clancy C.J."/>
            <person name="Dupont C.L."/>
        </authorList>
    </citation>
    <scope>NUCLEOTIDE SEQUENCE</scope>
    <source>
        <strain evidence="2">GL11</strain>
    </source>
</reference>
<feature type="region of interest" description="Disordered" evidence="1">
    <location>
        <begin position="1"/>
        <end position="39"/>
    </location>
</feature>
<evidence type="ECO:0000313" key="3">
    <source>
        <dbReference type="Proteomes" id="UP000716291"/>
    </source>
</evidence>
<sequence length="74" mass="8042">MVPSPGEGQSSSGISSYTVYESDVEGEGDEDVNEESKSSTLIANGMDTFGFIRTQFGWCSVITVELFNVYPYQA</sequence>
<gene>
    <name evidence="2" type="ORF">G6F64_000801</name>
</gene>
<organism evidence="2 3">
    <name type="scientific">Rhizopus oryzae</name>
    <name type="common">Mucormycosis agent</name>
    <name type="synonym">Rhizopus arrhizus var. delemar</name>
    <dbReference type="NCBI Taxonomy" id="64495"/>
    <lineage>
        <taxon>Eukaryota</taxon>
        <taxon>Fungi</taxon>
        <taxon>Fungi incertae sedis</taxon>
        <taxon>Mucoromycota</taxon>
        <taxon>Mucoromycotina</taxon>
        <taxon>Mucoromycetes</taxon>
        <taxon>Mucorales</taxon>
        <taxon>Mucorineae</taxon>
        <taxon>Rhizopodaceae</taxon>
        <taxon>Rhizopus</taxon>
    </lineage>
</organism>
<comment type="caution">
    <text evidence="2">The sequence shown here is derived from an EMBL/GenBank/DDBJ whole genome shotgun (WGS) entry which is preliminary data.</text>
</comment>
<protein>
    <submittedName>
        <fullName evidence="2">Uncharacterized protein</fullName>
    </submittedName>
</protein>
<evidence type="ECO:0000313" key="2">
    <source>
        <dbReference type="EMBL" id="KAG1315272.1"/>
    </source>
</evidence>
<dbReference type="Proteomes" id="UP000716291">
    <property type="component" value="Unassembled WGS sequence"/>
</dbReference>
<accession>A0A9P6XJA3</accession>
<name>A0A9P6XJA3_RHIOR</name>
<proteinExistence type="predicted"/>
<keyword evidence="3" id="KW-1185">Reference proteome</keyword>
<feature type="compositionally biased region" description="Acidic residues" evidence="1">
    <location>
        <begin position="22"/>
        <end position="33"/>
    </location>
</feature>
<dbReference type="AlphaFoldDB" id="A0A9P6XJA3"/>
<dbReference type="OrthoDB" id="10311441at2759"/>
<evidence type="ECO:0000256" key="1">
    <source>
        <dbReference type="SAM" id="MobiDB-lite"/>
    </source>
</evidence>
<feature type="compositionally biased region" description="Polar residues" evidence="1">
    <location>
        <begin position="7"/>
        <end position="19"/>
    </location>
</feature>